<comment type="caution">
    <text evidence="1">The sequence shown here is derived from an EMBL/GenBank/DDBJ whole genome shotgun (WGS) entry which is preliminary data.</text>
</comment>
<keyword evidence="2" id="KW-1185">Reference proteome</keyword>
<dbReference type="AlphaFoldDB" id="A0AAW0E6V8"/>
<dbReference type="PANTHER" id="PTHR42085:SF1">
    <property type="entry name" value="F-BOX DOMAIN-CONTAINING PROTEIN"/>
    <property type="match status" value="1"/>
</dbReference>
<dbReference type="InterPro" id="IPR038883">
    <property type="entry name" value="AN11006-like"/>
</dbReference>
<sequence>MQPPPSEPRICLLSQSAYFKSLPPPLPLSSSIASFNVNPQTQSPLFGVLYPELRNLIFVFALTAYDDRSRPYSKHSCYYRPGFEYPTRIATDLLLSCRLIYLETHLAPVSLNEHAFCMERGPHNYIRDHTRYFEKMTVEQRAAVKQVRFYTQLYWLEGRMKQEWPVGLSIPKLVITVRHSDWWFWENSEPLRIDDPDQWGAWVGSIPGLRELEIEFETIDAKKEELEERVRVALGWKFPLKDGACLIHNGEEPVKSTWLGSSYMSPDNYEYDDSDYSDDDIAAVDYEGSRDLKFSMTLVHHVRKFQFVVESRVGAL</sequence>
<reference evidence="1 2" key="1">
    <citation type="journal article" date="2024" name="J Genomics">
        <title>Draft genome sequencing and assembly of Favolaschia claudopus CIRM-BRFM 2984 isolated from oak limbs.</title>
        <authorList>
            <person name="Navarro D."/>
            <person name="Drula E."/>
            <person name="Chaduli D."/>
            <person name="Cazenave R."/>
            <person name="Ahrendt S."/>
            <person name="Wang J."/>
            <person name="Lipzen A."/>
            <person name="Daum C."/>
            <person name="Barry K."/>
            <person name="Grigoriev I.V."/>
            <person name="Favel A."/>
            <person name="Rosso M.N."/>
            <person name="Martin F."/>
        </authorList>
    </citation>
    <scope>NUCLEOTIDE SEQUENCE [LARGE SCALE GENOMIC DNA]</scope>
    <source>
        <strain evidence="1 2">CIRM-BRFM 2984</strain>
    </source>
</reference>
<accession>A0AAW0E6V8</accession>
<dbReference type="EMBL" id="JAWWNJ010000003">
    <property type="protein sequence ID" value="KAK7059668.1"/>
    <property type="molecule type" value="Genomic_DNA"/>
</dbReference>
<gene>
    <name evidence="1" type="ORF">R3P38DRAFT_2495918</name>
</gene>
<dbReference type="Proteomes" id="UP001362999">
    <property type="component" value="Unassembled WGS sequence"/>
</dbReference>
<protein>
    <submittedName>
        <fullName evidence="1">Uncharacterized protein</fullName>
    </submittedName>
</protein>
<evidence type="ECO:0000313" key="1">
    <source>
        <dbReference type="EMBL" id="KAK7059668.1"/>
    </source>
</evidence>
<dbReference type="PANTHER" id="PTHR42085">
    <property type="entry name" value="F-BOX DOMAIN-CONTAINING PROTEIN"/>
    <property type="match status" value="1"/>
</dbReference>
<organism evidence="1 2">
    <name type="scientific">Favolaschia claudopus</name>
    <dbReference type="NCBI Taxonomy" id="2862362"/>
    <lineage>
        <taxon>Eukaryota</taxon>
        <taxon>Fungi</taxon>
        <taxon>Dikarya</taxon>
        <taxon>Basidiomycota</taxon>
        <taxon>Agaricomycotina</taxon>
        <taxon>Agaricomycetes</taxon>
        <taxon>Agaricomycetidae</taxon>
        <taxon>Agaricales</taxon>
        <taxon>Marasmiineae</taxon>
        <taxon>Mycenaceae</taxon>
        <taxon>Favolaschia</taxon>
    </lineage>
</organism>
<evidence type="ECO:0000313" key="2">
    <source>
        <dbReference type="Proteomes" id="UP001362999"/>
    </source>
</evidence>
<proteinExistence type="predicted"/>
<name>A0AAW0E6V8_9AGAR</name>